<dbReference type="KEGG" id="tsv:DSM104635_03763"/>
<feature type="chain" id="PRO_5026019632" description="Secreted protein" evidence="1">
    <location>
        <begin position="25"/>
        <end position="114"/>
    </location>
</feature>
<name>A0A6I6MU41_9CAUL</name>
<proteinExistence type="predicted"/>
<keyword evidence="1" id="KW-0732">Signal</keyword>
<feature type="signal peptide" evidence="1">
    <location>
        <begin position="1"/>
        <end position="24"/>
    </location>
</feature>
<reference evidence="3" key="1">
    <citation type="submission" date="2019-12" db="EMBL/GenBank/DDBJ databases">
        <title>Complete genome of Terracaulis silvestris 0127_4.</title>
        <authorList>
            <person name="Vieira S."/>
            <person name="Riedel T."/>
            <person name="Sproer C."/>
            <person name="Pascual J."/>
            <person name="Boedeker C."/>
            <person name="Overmann J."/>
        </authorList>
    </citation>
    <scope>NUCLEOTIDE SEQUENCE [LARGE SCALE GENOMIC DNA]</scope>
    <source>
        <strain evidence="3">0127_4</strain>
    </source>
</reference>
<evidence type="ECO:0008006" key="4">
    <source>
        <dbReference type="Google" id="ProtNLM"/>
    </source>
</evidence>
<evidence type="ECO:0000313" key="2">
    <source>
        <dbReference type="EMBL" id="QGZ96898.1"/>
    </source>
</evidence>
<dbReference type="Proteomes" id="UP000431269">
    <property type="component" value="Chromosome"/>
</dbReference>
<organism evidence="2 3">
    <name type="scientific">Terricaulis silvestris</name>
    <dbReference type="NCBI Taxonomy" id="2686094"/>
    <lineage>
        <taxon>Bacteria</taxon>
        <taxon>Pseudomonadati</taxon>
        <taxon>Pseudomonadota</taxon>
        <taxon>Alphaproteobacteria</taxon>
        <taxon>Caulobacterales</taxon>
        <taxon>Caulobacteraceae</taxon>
        <taxon>Terricaulis</taxon>
    </lineage>
</organism>
<keyword evidence="3" id="KW-1185">Reference proteome</keyword>
<evidence type="ECO:0000256" key="1">
    <source>
        <dbReference type="SAM" id="SignalP"/>
    </source>
</evidence>
<protein>
    <recommendedName>
        <fullName evidence="4">Secreted protein</fullName>
    </recommendedName>
</protein>
<dbReference type="AlphaFoldDB" id="A0A6I6MU41"/>
<sequence length="114" mass="11400">MKRSLLIAMAVTPIVAAGAGVAIARFTSAEADEVGGRCAEPSVMIDIADGAALVTGGPNSVASCDANSCSVAGAEQVEVQADGRVQCVNVDQGQVLALTRRANGLSLVVTETGR</sequence>
<gene>
    <name evidence="2" type="ORF">DSM104635_03763</name>
</gene>
<dbReference type="EMBL" id="CP047045">
    <property type="protein sequence ID" value="QGZ96898.1"/>
    <property type="molecule type" value="Genomic_DNA"/>
</dbReference>
<dbReference type="RefSeq" id="WP_158767658.1">
    <property type="nucleotide sequence ID" value="NZ_CP047045.1"/>
</dbReference>
<accession>A0A6I6MU41</accession>
<evidence type="ECO:0000313" key="3">
    <source>
        <dbReference type="Proteomes" id="UP000431269"/>
    </source>
</evidence>